<dbReference type="OrthoDB" id="5398716at2"/>
<dbReference type="AlphaFoldDB" id="C6E862"/>
<gene>
    <name evidence="1" type="ordered locus">GM21_1998</name>
</gene>
<dbReference type="STRING" id="443144.GM21_1998"/>
<evidence type="ECO:0008006" key="2">
    <source>
        <dbReference type="Google" id="ProtNLM"/>
    </source>
</evidence>
<organism evidence="1">
    <name type="scientific">Geobacter sp. (strain M21)</name>
    <dbReference type="NCBI Taxonomy" id="443144"/>
    <lineage>
        <taxon>Bacteria</taxon>
        <taxon>Pseudomonadati</taxon>
        <taxon>Thermodesulfobacteriota</taxon>
        <taxon>Desulfuromonadia</taxon>
        <taxon>Geobacterales</taxon>
        <taxon>Geobacteraceae</taxon>
        <taxon>Geobacter</taxon>
    </lineage>
</organism>
<dbReference type="HOGENOM" id="CLU_195934_0_0_7"/>
<protein>
    <recommendedName>
        <fullName evidence="2">DNA-binding protein</fullName>
    </recommendedName>
</protein>
<reference evidence="1" key="1">
    <citation type="submission" date="2009-07" db="EMBL/GenBank/DDBJ databases">
        <title>Complete sequence of Geobacter sp. M21.</title>
        <authorList>
            <consortium name="US DOE Joint Genome Institute"/>
            <person name="Lucas S."/>
            <person name="Copeland A."/>
            <person name="Lapidus A."/>
            <person name="Glavina del Rio T."/>
            <person name="Dalin E."/>
            <person name="Tice H."/>
            <person name="Bruce D."/>
            <person name="Goodwin L."/>
            <person name="Pitluck S."/>
            <person name="Saunders E."/>
            <person name="Brettin T."/>
            <person name="Detter J.C."/>
            <person name="Han C."/>
            <person name="Larimer F."/>
            <person name="Land M."/>
            <person name="Hauser L."/>
            <person name="Kyrpides N."/>
            <person name="Ovchinnikova G."/>
            <person name="Lovley D."/>
        </authorList>
    </citation>
    <scope>NUCLEOTIDE SEQUENCE [LARGE SCALE GENOMIC DNA]</scope>
    <source>
        <strain evidence="1">M21</strain>
    </source>
</reference>
<dbReference type="KEGG" id="gem:GM21_1998"/>
<sequence>MPMFIDETKYLTVTETAAILSTTETKVLMLLKRRALEGELCGDIWMISRSSVESYHPKTTETENILSCRSSCNSSTCGCH</sequence>
<name>C6E862_GEOSM</name>
<evidence type="ECO:0000313" key="1">
    <source>
        <dbReference type="EMBL" id="ACT18050.1"/>
    </source>
</evidence>
<proteinExistence type="predicted"/>
<dbReference type="EMBL" id="CP001661">
    <property type="protein sequence ID" value="ACT18050.1"/>
    <property type="molecule type" value="Genomic_DNA"/>
</dbReference>
<accession>C6E862</accession>